<evidence type="ECO:0000313" key="2">
    <source>
        <dbReference type="Proteomes" id="UP001206639"/>
    </source>
</evidence>
<reference evidence="2" key="1">
    <citation type="submission" date="2023-07" db="EMBL/GenBank/DDBJ databases">
        <authorList>
            <person name="Deng Y."/>
            <person name="Zhang Y.-Q."/>
        </authorList>
    </citation>
    <scope>NUCLEOTIDE SEQUENCE [LARGE SCALE GENOMIC DNA]</scope>
    <source>
        <strain evidence="2">CPCC 205710</strain>
    </source>
</reference>
<dbReference type="Proteomes" id="UP001206639">
    <property type="component" value="Unassembled WGS sequence"/>
</dbReference>
<dbReference type="EMBL" id="JAODWD010000001">
    <property type="protein sequence ID" value="MCT7657234.1"/>
    <property type="molecule type" value="Genomic_DNA"/>
</dbReference>
<sequence length="141" mass="15155">MNRLALCDRSEDPGAVDGAWWPRTLELRTELPDLIAVFGRLIGPVRRVVFDPTTWMPAPSRIIRGSTVISVDPYAMVARDTILLVGTHARDAVLYIVPPSTAGSGADGILQAVADASQPMSVSVLRYLVRNSTEAPAQAST</sequence>
<comment type="caution">
    <text evidence="1">The sequence shown here is derived from an EMBL/GenBank/DDBJ whole genome shotgun (WGS) entry which is preliminary data.</text>
</comment>
<keyword evidence="2" id="KW-1185">Reference proteome</keyword>
<gene>
    <name evidence="1" type="ORF">N4S67_02210</name>
</gene>
<name>A0ABT2M6I3_9MYCO</name>
<proteinExistence type="predicted"/>
<dbReference type="InterPro" id="IPR046036">
    <property type="entry name" value="DUF5994"/>
</dbReference>
<accession>A0ABT2M6I3</accession>
<organism evidence="1 2">
    <name type="scientific">Mycobacterium deserti</name>
    <dbReference type="NCBI Taxonomy" id="2978347"/>
    <lineage>
        <taxon>Bacteria</taxon>
        <taxon>Bacillati</taxon>
        <taxon>Actinomycetota</taxon>
        <taxon>Actinomycetes</taxon>
        <taxon>Mycobacteriales</taxon>
        <taxon>Mycobacteriaceae</taxon>
        <taxon>Mycobacterium</taxon>
    </lineage>
</organism>
<protein>
    <submittedName>
        <fullName evidence="1">DUF5994 family protein</fullName>
    </submittedName>
</protein>
<dbReference type="Pfam" id="PF19457">
    <property type="entry name" value="DUF5994"/>
    <property type="match status" value="1"/>
</dbReference>
<dbReference type="RefSeq" id="WP_260991298.1">
    <property type="nucleotide sequence ID" value="NZ_JAODWD010000001.1"/>
</dbReference>
<evidence type="ECO:0000313" key="1">
    <source>
        <dbReference type="EMBL" id="MCT7657234.1"/>
    </source>
</evidence>